<feature type="transmembrane region" description="Helical" evidence="1">
    <location>
        <begin position="59"/>
        <end position="78"/>
    </location>
</feature>
<keyword evidence="1" id="KW-1133">Transmembrane helix</keyword>
<dbReference type="RefSeq" id="WP_089087838.1">
    <property type="nucleotide sequence ID" value="NZ_BCMH01000002.1"/>
</dbReference>
<gene>
    <name evidence="2" type="ORF">IWT140_00445</name>
</gene>
<feature type="transmembrane region" description="Helical" evidence="1">
    <location>
        <begin position="84"/>
        <end position="109"/>
    </location>
</feature>
<dbReference type="Proteomes" id="UP000198430">
    <property type="component" value="Unassembled WGS sequence"/>
</dbReference>
<evidence type="ECO:0000313" key="2">
    <source>
        <dbReference type="EMBL" id="GAX02847.1"/>
    </source>
</evidence>
<comment type="caution">
    <text evidence="2">The sequence shown here is derived from an EMBL/GenBank/DDBJ whole genome shotgun (WGS) entry which is preliminary data.</text>
</comment>
<dbReference type="AlphaFoldDB" id="A0A1Z5IM58"/>
<accession>A0A1Z5IM58</accession>
<protein>
    <submittedName>
        <fullName evidence="2">Uncharacterized protein</fullName>
    </submittedName>
</protein>
<organism evidence="2 3">
    <name type="scientific">Secundilactobacillus pentosiphilus</name>
    <dbReference type="NCBI Taxonomy" id="1714682"/>
    <lineage>
        <taxon>Bacteria</taxon>
        <taxon>Bacillati</taxon>
        <taxon>Bacillota</taxon>
        <taxon>Bacilli</taxon>
        <taxon>Lactobacillales</taxon>
        <taxon>Lactobacillaceae</taxon>
        <taxon>Secundilactobacillus</taxon>
    </lineage>
</organism>
<name>A0A1Z5IM58_9LACO</name>
<sequence length="124" mass="13570">MNRKTAITSWITAIGLCLITVISAVSKHDLSYESLVSVVSYIGVYAISLYLAKHNDSEKIILTLVNILAVVMLVAMMVDAVKRYSGMITGSLLIVCVIGTATGIMAIWFNNHFEKKDSADSKER</sequence>
<keyword evidence="1" id="KW-0472">Membrane</keyword>
<evidence type="ECO:0000313" key="3">
    <source>
        <dbReference type="Proteomes" id="UP000198430"/>
    </source>
</evidence>
<dbReference type="EMBL" id="BCMH01000002">
    <property type="protein sequence ID" value="GAX02847.1"/>
    <property type="molecule type" value="Genomic_DNA"/>
</dbReference>
<keyword evidence="1" id="KW-0812">Transmembrane</keyword>
<proteinExistence type="predicted"/>
<evidence type="ECO:0000256" key="1">
    <source>
        <dbReference type="SAM" id="Phobius"/>
    </source>
</evidence>
<reference evidence="2 3" key="1">
    <citation type="submission" date="2015-11" db="EMBL/GenBank/DDBJ databases">
        <title>Draft genome sequences of new species of the genus Lactobacillus isolated from orchardgrass silage.</title>
        <authorList>
            <person name="Tohno M."/>
            <person name="Tanizawa Y."/>
            <person name="Arita M."/>
        </authorList>
    </citation>
    <scope>NUCLEOTIDE SEQUENCE [LARGE SCALE GENOMIC DNA]</scope>
    <source>
        <strain evidence="2 3">IWT140</strain>
    </source>
</reference>
<feature type="transmembrane region" description="Helical" evidence="1">
    <location>
        <begin position="34"/>
        <end position="52"/>
    </location>
</feature>
<keyword evidence="3" id="KW-1185">Reference proteome</keyword>